<evidence type="ECO:0000259" key="2">
    <source>
        <dbReference type="Pfam" id="PF01389"/>
    </source>
</evidence>
<feature type="chain" id="PRO_5012661654" description="Outer membrane protein OmpA-like transmembrane domain-containing protein" evidence="1">
    <location>
        <begin position="25"/>
        <end position="196"/>
    </location>
</feature>
<dbReference type="AlphaFoldDB" id="A0A1S7LJX1"/>
<dbReference type="Gene3D" id="2.40.160.20">
    <property type="match status" value="1"/>
</dbReference>
<gene>
    <name evidence="3" type="ORF">MAGMO_3051</name>
</gene>
<organism evidence="3">
    <name type="scientific">Magnetococcus massalia (strain MO-1)</name>
    <dbReference type="NCBI Taxonomy" id="451514"/>
    <lineage>
        <taxon>Bacteria</taxon>
        <taxon>Pseudomonadati</taxon>
        <taxon>Pseudomonadota</taxon>
        <taxon>Magnetococcia</taxon>
        <taxon>Magnetococcales</taxon>
        <taxon>Magnetococcaceae</taxon>
        <taxon>Magnetococcus</taxon>
    </lineage>
</organism>
<dbReference type="InterPro" id="IPR000498">
    <property type="entry name" value="OmpA-like_TM_dom"/>
</dbReference>
<evidence type="ECO:0000313" key="3">
    <source>
        <dbReference type="EMBL" id="CRH07195.1"/>
    </source>
</evidence>
<proteinExistence type="predicted"/>
<dbReference type="Pfam" id="PF01389">
    <property type="entry name" value="OmpA_membrane"/>
    <property type="match status" value="1"/>
</dbReference>
<keyword evidence="1" id="KW-0732">Signal</keyword>
<dbReference type="GO" id="GO:0009279">
    <property type="term" value="C:cell outer membrane"/>
    <property type="evidence" value="ECO:0007669"/>
    <property type="project" value="InterPro"/>
</dbReference>
<protein>
    <recommendedName>
        <fullName evidence="2">Outer membrane protein OmpA-like transmembrane domain-containing protein</fullName>
    </recommendedName>
</protein>
<sequence>MSIKTKTAFLTAFISLSSITAAHADFYVGGGIGISRFGAFDPAPAAGVDIDKKDANYKLYMGANFNKHFGMELGAQRFGTLKGAGTVGTSAYSGEAKLQALTIQVVGRVAVTDKIKLFAKGGGAGVSMDVKATLGNTTSTWEHEGFVPMIGVGAEYIVHDQIAVRAEYERVFQAGKKGTFGESDVDAFTIGTNYTF</sequence>
<feature type="signal peptide" evidence="1">
    <location>
        <begin position="1"/>
        <end position="24"/>
    </location>
</feature>
<feature type="domain" description="Outer membrane protein OmpA-like transmembrane" evidence="2">
    <location>
        <begin position="22"/>
        <end position="196"/>
    </location>
</feature>
<dbReference type="SUPFAM" id="SSF56925">
    <property type="entry name" value="OMPA-like"/>
    <property type="match status" value="1"/>
</dbReference>
<evidence type="ECO:0000256" key="1">
    <source>
        <dbReference type="SAM" id="SignalP"/>
    </source>
</evidence>
<accession>A0A1S7LJX1</accession>
<dbReference type="EMBL" id="LO017727">
    <property type="protein sequence ID" value="CRH07195.1"/>
    <property type="molecule type" value="Genomic_DNA"/>
</dbReference>
<dbReference type="InterPro" id="IPR011250">
    <property type="entry name" value="OMP/PagP_B-barrel"/>
</dbReference>
<reference evidence="3" key="1">
    <citation type="submission" date="2015-04" db="EMBL/GenBank/DDBJ databases">
        <authorList>
            <person name="Syromyatnikov M.Y."/>
            <person name="Popov V.N."/>
        </authorList>
    </citation>
    <scope>NUCLEOTIDE SEQUENCE</scope>
    <source>
        <strain evidence="3">MO-1</strain>
    </source>
</reference>
<name>A0A1S7LJX1_MAGMO</name>